<protein>
    <submittedName>
        <fullName evidence="4">Glutamic acid-rich protein</fullName>
    </submittedName>
</protein>
<dbReference type="OrthoDB" id="3364872at2759"/>
<feature type="compositionally biased region" description="Basic and acidic residues" evidence="1">
    <location>
        <begin position="438"/>
        <end position="453"/>
    </location>
</feature>
<dbReference type="EMBL" id="UZAH01025745">
    <property type="protein sequence ID" value="VDO69750.1"/>
    <property type="molecule type" value="Genomic_DNA"/>
</dbReference>
<evidence type="ECO:0000313" key="4">
    <source>
        <dbReference type="WBParaSite" id="HPBE_0000681001-mRNA-1"/>
    </source>
</evidence>
<keyword evidence="3" id="KW-1185">Reference proteome</keyword>
<accession>A0A3P7X777</accession>
<feature type="region of interest" description="Disordered" evidence="1">
    <location>
        <begin position="323"/>
        <end position="494"/>
    </location>
</feature>
<proteinExistence type="predicted"/>
<dbReference type="AlphaFoldDB" id="A0A183FIR1"/>
<feature type="compositionally biased region" description="Polar residues" evidence="1">
    <location>
        <begin position="484"/>
        <end position="494"/>
    </location>
</feature>
<feature type="compositionally biased region" description="Acidic residues" evidence="1">
    <location>
        <begin position="190"/>
        <end position="207"/>
    </location>
</feature>
<reference evidence="4" key="2">
    <citation type="submission" date="2019-09" db="UniProtKB">
        <authorList>
            <consortium name="WormBaseParasite"/>
        </authorList>
    </citation>
    <scope>IDENTIFICATION</scope>
</reference>
<feature type="compositionally biased region" description="Acidic residues" evidence="1">
    <location>
        <begin position="215"/>
        <end position="248"/>
    </location>
</feature>
<name>A0A183FIR1_HELPZ</name>
<accession>A0A183FIR1</accession>
<feature type="region of interest" description="Disordered" evidence="1">
    <location>
        <begin position="147"/>
        <end position="291"/>
    </location>
</feature>
<dbReference type="Proteomes" id="UP000050761">
    <property type="component" value="Unassembled WGS sequence"/>
</dbReference>
<sequence length="494" mass="53500">MRDTNDATRTMGFSAHEKPPDPICAGEDYEVADLSAIPAPQVEFVMPNLTPLESGKVSKVNKDEVTKFALLNKKTLDQLGITDKTSANDRCLFKLVCEPHLVKAVEDYRARYPSWEVTMAYLLQRLGLQYASIDKATEKLLHASLAPDSGEAEGDDKQKAAAKATPTSSKLEKGAKAKKVAEVLKKAQAESEESEASDAEASDEVGDMEGSGGSSEDDEEGSEDDNEEEEEEEENVEFGSDSNDDEEQAAANRRKLLLGTAEKSRASPKAKKRPNEDKLVKKGLKRSAKVAKIEPPPTVVVKQVKLSEGGKIEVAKPTVAAAKVPAEIPQDDDEEEEEEGHTSFFLPASAAIKLDRERSEAKKSDAAGNASTKPKKAKLAEGKTGEVMSKKKKNIGMKGGKLKKHEKGQSVHSKLKPAGDSAGKLPQKTSYSGPKLFPEPKKAPMSKNKEGIMRPKKVVGKNVGEANKWEKISLHKQPAHVKSKQPQDSTGKPL</sequence>
<feature type="compositionally biased region" description="Basic residues" evidence="1">
    <location>
        <begin position="390"/>
        <end position="406"/>
    </location>
</feature>
<reference evidence="2 3" key="1">
    <citation type="submission" date="2018-11" db="EMBL/GenBank/DDBJ databases">
        <authorList>
            <consortium name="Pathogen Informatics"/>
        </authorList>
    </citation>
    <scope>NUCLEOTIDE SEQUENCE [LARGE SCALE GENOMIC DNA]</scope>
</reference>
<gene>
    <name evidence="2" type="ORF">HPBE_LOCUS6811</name>
</gene>
<feature type="compositionally biased region" description="Acidic residues" evidence="1">
    <location>
        <begin position="329"/>
        <end position="339"/>
    </location>
</feature>
<organism evidence="3 4">
    <name type="scientific">Heligmosomoides polygyrus</name>
    <name type="common">Parasitic roundworm</name>
    <dbReference type="NCBI Taxonomy" id="6339"/>
    <lineage>
        <taxon>Eukaryota</taxon>
        <taxon>Metazoa</taxon>
        <taxon>Ecdysozoa</taxon>
        <taxon>Nematoda</taxon>
        <taxon>Chromadorea</taxon>
        <taxon>Rhabditida</taxon>
        <taxon>Rhabditina</taxon>
        <taxon>Rhabditomorpha</taxon>
        <taxon>Strongyloidea</taxon>
        <taxon>Heligmosomidae</taxon>
        <taxon>Heligmosomoides</taxon>
    </lineage>
</organism>
<feature type="compositionally biased region" description="Basic and acidic residues" evidence="1">
    <location>
        <begin position="170"/>
        <end position="189"/>
    </location>
</feature>
<evidence type="ECO:0000313" key="2">
    <source>
        <dbReference type="EMBL" id="VDO69750.1"/>
    </source>
</evidence>
<evidence type="ECO:0000313" key="3">
    <source>
        <dbReference type="Proteomes" id="UP000050761"/>
    </source>
</evidence>
<feature type="compositionally biased region" description="Basic and acidic residues" evidence="1">
    <location>
        <begin position="353"/>
        <end position="365"/>
    </location>
</feature>
<evidence type="ECO:0000256" key="1">
    <source>
        <dbReference type="SAM" id="MobiDB-lite"/>
    </source>
</evidence>
<dbReference type="WBParaSite" id="HPBE_0000681001-mRNA-1">
    <property type="protein sequence ID" value="HPBE_0000681001-mRNA-1"/>
    <property type="gene ID" value="HPBE_0000681001"/>
</dbReference>